<name>A0A645IKY0_9ZZZZ</name>
<sequence length="53" mass="6118">MIAMQMRNKNMPQTICLYIHLAHTYLCTFATINHKLLVPNIKNLTGWEIIFGG</sequence>
<evidence type="ECO:0000313" key="1">
    <source>
        <dbReference type="EMBL" id="MPN51927.1"/>
    </source>
</evidence>
<accession>A0A645IKY0</accession>
<reference evidence="1" key="1">
    <citation type="submission" date="2019-08" db="EMBL/GenBank/DDBJ databases">
        <authorList>
            <person name="Kucharzyk K."/>
            <person name="Murdoch R.W."/>
            <person name="Higgins S."/>
            <person name="Loffler F."/>
        </authorList>
    </citation>
    <scope>NUCLEOTIDE SEQUENCE</scope>
</reference>
<proteinExistence type="predicted"/>
<dbReference type="EMBL" id="VSSQ01117511">
    <property type="protein sequence ID" value="MPN51927.1"/>
    <property type="molecule type" value="Genomic_DNA"/>
</dbReference>
<comment type="caution">
    <text evidence="1">The sequence shown here is derived from an EMBL/GenBank/DDBJ whole genome shotgun (WGS) entry which is preliminary data.</text>
</comment>
<organism evidence="1">
    <name type="scientific">bioreactor metagenome</name>
    <dbReference type="NCBI Taxonomy" id="1076179"/>
    <lineage>
        <taxon>unclassified sequences</taxon>
        <taxon>metagenomes</taxon>
        <taxon>ecological metagenomes</taxon>
    </lineage>
</organism>
<dbReference type="AlphaFoldDB" id="A0A645IKY0"/>
<gene>
    <name evidence="1" type="ORF">SDC9_199578</name>
</gene>
<protein>
    <submittedName>
        <fullName evidence="1">Uncharacterized protein</fullName>
    </submittedName>
</protein>